<evidence type="ECO:0000256" key="11">
    <source>
        <dbReference type="HAMAP-Rule" id="MF_01024"/>
    </source>
</evidence>
<evidence type="ECO:0000256" key="12">
    <source>
        <dbReference type="PIRNR" id="PIRNR000099"/>
    </source>
</evidence>
<evidence type="ECO:0000256" key="16">
    <source>
        <dbReference type="PIRSR" id="PIRSR000099-4"/>
    </source>
</evidence>
<evidence type="ECO:0000313" key="19">
    <source>
        <dbReference type="Proteomes" id="UP000002613"/>
    </source>
</evidence>
<feature type="active site" description="Proton acceptor" evidence="11 13">
    <location>
        <position position="287"/>
    </location>
</feature>
<organism evidence="18 19">
    <name type="scientific">Ferroglobus placidus (strain DSM 10642 / AEDII12DO)</name>
    <dbReference type="NCBI Taxonomy" id="589924"/>
    <lineage>
        <taxon>Archaea</taxon>
        <taxon>Methanobacteriati</taxon>
        <taxon>Methanobacteriota</taxon>
        <taxon>Archaeoglobi</taxon>
        <taxon>Archaeoglobales</taxon>
        <taxon>Archaeoglobaceae</taxon>
        <taxon>Ferroglobus</taxon>
    </lineage>
</organism>
<evidence type="ECO:0000256" key="14">
    <source>
        <dbReference type="PIRSR" id="PIRSR000099-2"/>
    </source>
</evidence>
<feature type="binding site" evidence="11 14">
    <location>
        <position position="163"/>
    </location>
    <ligand>
        <name>NAD(+)</name>
        <dbReference type="ChEBI" id="CHEBI:57540"/>
    </ligand>
</feature>
<accession>D3RYW5</accession>
<evidence type="ECO:0000256" key="15">
    <source>
        <dbReference type="PIRSR" id="PIRSR000099-3"/>
    </source>
</evidence>
<comment type="catalytic activity">
    <reaction evidence="10 11 12">
        <text>L-histidinol + 2 NAD(+) + H2O = L-histidine + 2 NADH + 3 H(+)</text>
        <dbReference type="Rhea" id="RHEA:20641"/>
        <dbReference type="ChEBI" id="CHEBI:15377"/>
        <dbReference type="ChEBI" id="CHEBI:15378"/>
        <dbReference type="ChEBI" id="CHEBI:57540"/>
        <dbReference type="ChEBI" id="CHEBI:57595"/>
        <dbReference type="ChEBI" id="CHEBI:57699"/>
        <dbReference type="ChEBI" id="CHEBI:57945"/>
        <dbReference type="EC" id="1.1.1.23"/>
    </reaction>
</comment>
<evidence type="ECO:0000256" key="6">
    <source>
        <dbReference type="ARBA" id="ARBA00022723"/>
    </source>
</evidence>
<feature type="binding site" evidence="11 14">
    <location>
        <position position="102"/>
    </location>
    <ligand>
        <name>NAD(+)</name>
        <dbReference type="ChEBI" id="CHEBI:57540"/>
    </ligand>
</feature>
<evidence type="ECO:0000256" key="8">
    <source>
        <dbReference type="ARBA" id="ARBA00023002"/>
    </source>
</evidence>
<dbReference type="CDD" id="cd06572">
    <property type="entry name" value="Histidinol_dh"/>
    <property type="match status" value="1"/>
</dbReference>
<evidence type="ECO:0000256" key="4">
    <source>
        <dbReference type="ARBA" id="ARBA00012965"/>
    </source>
</evidence>
<dbReference type="InterPro" id="IPR012131">
    <property type="entry name" value="Hstdl_DH"/>
</dbReference>
<dbReference type="FunFam" id="3.40.50.1980:FF:000001">
    <property type="entry name" value="Histidinol dehydrogenase"/>
    <property type="match status" value="1"/>
</dbReference>
<keyword evidence="19" id="KW-1185">Reference proteome</keyword>
<dbReference type="STRING" id="589924.Ferp_1527"/>
<feature type="binding site" evidence="11 15">
    <location>
        <position position="288"/>
    </location>
    <ligand>
        <name>substrate</name>
    </ligand>
</feature>
<feature type="binding site" evidence="11 15">
    <location>
        <position position="375"/>
    </location>
    <ligand>
        <name>substrate</name>
    </ligand>
</feature>
<dbReference type="Pfam" id="PF00815">
    <property type="entry name" value="Histidinol_dh"/>
    <property type="match status" value="1"/>
</dbReference>
<evidence type="ECO:0000256" key="7">
    <source>
        <dbReference type="ARBA" id="ARBA00022833"/>
    </source>
</evidence>
<feature type="binding site" evidence="11 15">
    <location>
        <position position="209"/>
    </location>
    <ligand>
        <name>substrate</name>
    </ligand>
</feature>
<dbReference type="PIRSF" id="PIRSF000099">
    <property type="entry name" value="Histidinol_dh"/>
    <property type="match status" value="1"/>
</dbReference>
<name>D3RYW5_FERPA</name>
<evidence type="ECO:0000256" key="17">
    <source>
        <dbReference type="RuleBase" id="RU004175"/>
    </source>
</evidence>
<dbReference type="GO" id="GO:0004399">
    <property type="term" value="F:histidinol dehydrogenase activity"/>
    <property type="evidence" value="ECO:0007669"/>
    <property type="project" value="UniProtKB-UniRule"/>
</dbReference>
<feature type="binding site" evidence="11 16">
    <location>
        <position position="234"/>
    </location>
    <ligand>
        <name>Zn(2+)</name>
        <dbReference type="ChEBI" id="CHEBI:29105"/>
    </ligand>
</feature>
<reference evidence="18 19" key="2">
    <citation type="journal article" date="2011" name="Stand. Genomic Sci.">
        <title>Complete genome sequence of Ferroglobus placidus AEDII12DO.</title>
        <authorList>
            <person name="Anderson I."/>
            <person name="Risso C."/>
            <person name="Holmes D."/>
            <person name="Lucas S."/>
            <person name="Copeland A."/>
            <person name="Lapidus A."/>
            <person name="Cheng J.F."/>
            <person name="Bruce D."/>
            <person name="Goodwin L."/>
            <person name="Pitluck S."/>
            <person name="Saunders E."/>
            <person name="Brettin T."/>
            <person name="Detter J.C."/>
            <person name="Han C."/>
            <person name="Tapia R."/>
            <person name="Larimer F."/>
            <person name="Land M."/>
            <person name="Hauser L."/>
            <person name="Woyke T."/>
            <person name="Lovley D."/>
            <person name="Kyrpides N."/>
            <person name="Ivanova N."/>
        </authorList>
    </citation>
    <scope>NUCLEOTIDE SEQUENCE [LARGE SCALE GENOMIC DNA]</scope>
    <source>
        <strain evidence="19">DSM 10642 / AEDII12DO</strain>
    </source>
</reference>
<dbReference type="FunFam" id="3.40.50.1980:FF:000026">
    <property type="entry name" value="Histidinol dehydrogenase"/>
    <property type="match status" value="1"/>
</dbReference>
<keyword evidence="9 11" id="KW-0368">Histidine biosynthesis</keyword>
<dbReference type="InterPro" id="IPR016161">
    <property type="entry name" value="Ald_DH/histidinol_DH"/>
</dbReference>
<dbReference type="KEGG" id="fpl:Ferp_1527"/>
<evidence type="ECO:0000256" key="9">
    <source>
        <dbReference type="ARBA" id="ARBA00023102"/>
    </source>
</evidence>
<dbReference type="EC" id="1.1.1.23" evidence="4 11"/>
<evidence type="ECO:0000256" key="10">
    <source>
        <dbReference type="ARBA" id="ARBA00049489"/>
    </source>
</evidence>
<dbReference type="PANTHER" id="PTHR21256:SF2">
    <property type="entry name" value="HISTIDINE BIOSYNTHESIS TRIFUNCTIONAL PROTEIN"/>
    <property type="match status" value="1"/>
</dbReference>
<dbReference type="OrthoDB" id="36308at2157"/>
<evidence type="ECO:0000256" key="3">
    <source>
        <dbReference type="ARBA" id="ARBA00010178"/>
    </source>
</evidence>
<comment type="similarity">
    <text evidence="3 11 12 17">Belongs to the histidinol dehydrogenase family.</text>
</comment>
<keyword evidence="11 12" id="KW-0520">NAD</keyword>
<sequence length="389" mass="42255">MLEKVLDEVKQIIEKVKKEGDKALYELTEKFDKVKLDYIKVPKEKIDEAYERVSDDIIDALEIAKENIERFHLATAPESIRVDYGDAILGKIYVPIEKAGLYVPGGRASYPSTALMTAIPARIAGVDKIVACTPPAKDGVNPLTLVALDLAGVDEIYAVGGAQAIAAMAYGTESVEKVDKIVGPGNIYVTAAKLLVQKDVAIDMPAGPSEILIIADETANSDFIAYDCAAQLEHDPLAKAILVTTSEEIAEKVKRKVSELVSQGEFKAILVKNLDEAFEIANKIAPEHLSIFTKNALKMLGKVRNAGSVFLGEYSPVAAGDYASGTNHVLPTGGYARVYSGLSTETFMKHVTYQMLSKEWLEKYGEVIIKIAKAEGLPLHAKSVEERLK</sequence>
<dbReference type="HAMAP" id="MF_01024">
    <property type="entry name" value="HisD"/>
    <property type="match status" value="1"/>
</dbReference>
<reference evidence="19" key="1">
    <citation type="submission" date="2010-02" db="EMBL/GenBank/DDBJ databases">
        <title>Complete sequence of Ferroglobus placidus DSM 10642.</title>
        <authorList>
            <consortium name="US DOE Joint Genome Institute"/>
            <person name="Lucas S."/>
            <person name="Copeland A."/>
            <person name="Lapidus A."/>
            <person name="Cheng J.-F."/>
            <person name="Bruce D."/>
            <person name="Goodwin L."/>
            <person name="Pitluck S."/>
            <person name="Saunders E."/>
            <person name="Brettin T."/>
            <person name="Detter J.C."/>
            <person name="Han C."/>
            <person name="Tapia R."/>
            <person name="Larimer F."/>
            <person name="Land M."/>
            <person name="Hauser L."/>
            <person name="Kyrpides N."/>
            <person name="Ivanova N."/>
            <person name="Holmes D."/>
            <person name="Lovley D."/>
            <person name="Kyrpides N."/>
            <person name="Anderson I.J."/>
            <person name="Woyke T."/>
        </authorList>
    </citation>
    <scope>NUCLEOTIDE SEQUENCE [LARGE SCALE GENOMIC DNA]</scope>
    <source>
        <strain evidence="19">DSM 10642 / AEDII12DO</strain>
    </source>
</reference>
<evidence type="ECO:0000256" key="13">
    <source>
        <dbReference type="PIRSR" id="PIRSR000099-1"/>
    </source>
</evidence>
<dbReference type="EMBL" id="CP001899">
    <property type="protein sequence ID" value="ADC65678.1"/>
    <property type="molecule type" value="Genomic_DNA"/>
</dbReference>
<dbReference type="Gene3D" id="3.40.50.1980">
    <property type="entry name" value="Nitrogenase molybdenum iron protein domain"/>
    <property type="match status" value="2"/>
</dbReference>
<feature type="binding site" evidence="11 15">
    <location>
        <position position="231"/>
    </location>
    <ligand>
        <name>substrate</name>
    </ligand>
</feature>
<dbReference type="InterPro" id="IPR022695">
    <property type="entry name" value="Histidinol_DH_monofunct"/>
</dbReference>
<dbReference type="HOGENOM" id="CLU_006732_3_0_2"/>
<dbReference type="GO" id="GO:0005737">
    <property type="term" value="C:cytoplasm"/>
    <property type="evidence" value="ECO:0007669"/>
    <property type="project" value="TreeGrafter"/>
</dbReference>
<feature type="active site" description="Proton acceptor" evidence="11 13">
    <location>
        <position position="288"/>
    </location>
</feature>
<keyword evidence="8 11" id="KW-0560">Oxidoreductase</keyword>
<feature type="binding site" evidence="11 15">
    <location>
        <position position="321"/>
    </location>
    <ligand>
        <name>substrate</name>
    </ligand>
</feature>
<dbReference type="GO" id="GO:0051287">
    <property type="term" value="F:NAD binding"/>
    <property type="evidence" value="ECO:0007669"/>
    <property type="project" value="InterPro"/>
</dbReference>
<dbReference type="RefSeq" id="WP_012966018.1">
    <property type="nucleotide sequence ID" value="NC_013849.1"/>
</dbReference>
<feature type="binding site" evidence="11 16">
    <location>
        <position position="380"/>
    </location>
    <ligand>
        <name>Zn(2+)</name>
        <dbReference type="ChEBI" id="CHEBI:29105"/>
    </ligand>
</feature>
<dbReference type="Gene3D" id="1.20.5.1300">
    <property type="match status" value="1"/>
</dbReference>
<comment type="cofactor">
    <cofactor evidence="11 16">
        <name>Zn(2+)</name>
        <dbReference type="ChEBI" id="CHEBI:29105"/>
    </cofactor>
    <text evidence="11 16">Binds 1 zinc ion per subunit.</text>
</comment>
<gene>
    <name evidence="11" type="primary">hisD</name>
    <name evidence="18" type="ordered locus">Ferp_1527</name>
</gene>
<dbReference type="NCBIfam" id="TIGR00069">
    <property type="entry name" value="hisD"/>
    <property type="match status" value="1"/>
</dbReference>
<evidence type="ECO:0000256" key="2">
    <source>
        <dbReference type="ARBA" id="ARBA00004940"/>
    </source>
</evidence>
<keyword evidence="6 11" id="KW-0479">Metal-binding</keyword>
<feature type="binding site" evidence="11 15">
    <location>
        <position position="380"/>
    </location>
    <ligand>
        <name>substrate</name>
    </ligand>
</feature>
<comment type="pathway">
    <text evidence="2 11 12">Amino-acid biosynthesis; L-histidine biosynthesis; L-histidine from 5-phospho-alpha-D-ribose 1-diphosphate: step 9/9.</text>
</comment>
<dbReference type="PANTHER" id="PTHR21256">
    <property type="entry name" value="HISTIDINOL DEHYDROGENASE HDH"/>
    <property type="match status" value="1"/>
</dbReference>
<feature type="binding site" evidence="11 16">
    <location>
        <position position="231"/>
    </location>
    <ligand>
        <name>Zn(2+)</name>
        <dbReference type="ChEBI" id="CHEBI:29105"/>
    </ligand>
</feature>
<dbReference type="eggNOG" id="arCOG04352">
    <property type="taxonomic scope" value="Archaea"/>
</dbReference>
<keyword evidence="7 11" id="KW-0862">Zinc</keyword>
<evidence type="ECO:0000256" key="1">
    <source>
        <dbReference type="ARBA" id="ARBA00003850"/>
    </source>
</evidence>
<comment type="function">
    <text evidence="1 11 12">Catalyzes the sequential NAD-dependent oxidations of L-histidinol to L-histidinaldehyde and then to L-histidine.</text>
</comment>
<evidence type="ECO:0000313" key="18">
    <source>
        <dbReference type="EMBL" id="ADC65678.1"/>
    </source>
</evidence>
<dbReference type="SUPFAM" id="SSF53720">
    <property type="entry name" value="ALDH-like"/>
    <property type="match status" value="1"/>
</dbReference>
<protein>
    <recommendedName>
        <fullName evidence="5 11">Histidinol dehydrogenase</fullName>
        <shortName evidence="11 12">HDH</shortName>
        <ecNumber evidence="4 11">1.1.1.23</ecNumber>
    </recommendedName>
</protein>
<dbReference type="AlphaFoldDB" id="D3RYW5"/>
<evidence type="ECO:0000256" key="5">
    <source>
        <dbReference type="ARBA" id="ARBA00016531"/>
    </source>
</evidence>
<dbReference type="GO" id="GO:0008270">
    <property type="term" value="F:zinc ion binding"/>
    <property type="evidence" value="ECO:0007669"/>
    <property type="project" value="UniProtKB-UniRule"/>
</dbReference>
<feature type="binding site" evidence="11 16">
    <location>
        <position position="321"/>
    </location>
    <ligand>
        <name>Zn(2+)</name>
        <dbReference type="ChEBI" id="CHEBI:29105"/>
    </ligand>
</feature>
<dbReference type="UniPathway" id="UPA00031">
    <property type="reaction ID" value="UER00014"/>
</dbReference>
<dbReference type="GeneID" id="8779047"/>
<keyword evidence="11 12" id="KW-0028">Amino-acid biosynthesis</keyword>
<dbReference type="GO" id="GO:0000105">
    <property type="term" value="P:L-histidine biosynthetic process"/>
    <property type="evidence" value="ECO:0007669"/>
    <property type="project" value="UniProtKB-UniRule"/>
</dbReference>
<feature type="binding site" evidence="11 15">
    <location>
        <position position="234"/>
    </location>
    <ligand>
        <name>substrate</name>
    </ligand>
</feature>
<feature type="binding site" evidence="11 14">
    <location>
        <position position="186"/>
    </location>
    <ligand>
        <name>NAD(+)</name>
        <dbReference type="ChEBI" id="CHEBI:57540"/>
    </ligand>
</feature>
<dbReference type="Proteomes" id="UP000002613">
    <property type="component" value="Chromosome"/>
</dbReference>
<proteinExistence type="inferred from homology"/>
<dbReference type="PRINTS" id="PR00083">
    <property type="entry name" value="HOLDHDRGNASE"/>
</dbReference>
<dbReference type="PaxDb" id="589924-Ferp_1527"/>